<evidence type="ECO:0000313" key="2">
    <source>
        <dbReference type="Proteomes" id="UP000232196"/>
    </source>
</evidence>
<organism evidence="1 2">
    <name type="scientific">Leptospira hartskeerlii</name>
    <dbReference type="NCBI Taxonomy" id="2023177"/>
    <lineage>
        <taxon>Bacteria</taxon>
        <taxon>Pseudomonadati</taxon>
        <taxon>Spirochaetota</taxon>
        <taxon>Spirochaetia</taxon>
        <taxon>Leptospirales</taxon>
        <taxon>Leptospiraceae</taxon>
        <taxon>Leptospira</taxon>
    </lineage>
</organism>
<dbReference type="AlphaFoldDB" id="A0A2M9XA44"/>
<dbReference type="Proteomes" id="UP000232196">
    <property type="component" value="Unassembled WGS sequence"/>
</dbReference>
<protein>
    <submittedName>
        <fullName evidence="1">Uncharacterized protein</fullName>
    </submittedName>
</protein>
<evidence type="ECO:0000313" key="1">
    <source>
        <dbReference type="EMBL" id="PJZ24560.1"/>
    </source>
</evidence>
<keyword evidence="2" id="KW-1185">Reference proteome</keyword>
<dbReference type="RefSeq" id="WP_100707761.1">
    <property type="nucleotide sequence ID" value="NZ_NPDL01000007.1"/>
</dbReference>
<accession>A0A2M9XA44</accession>
<dbReference type="OrthoDB" id="5638364at2"/>
<dbReference type="EMBL" id="NPDN01000008">
    <property type="protein sequence ID" value="PJZ24560.1"/>
    <property type="molecule type" value="Genomic_DNA"/>
</dbReference>
<name>A0A2M9XA44_9LEPT</name>
<reference evidence="1 2" key="1">
    <citation type="submission" date="2017-07" db="EMBL/GenBank/DDBJ databases">
        <title>Leptospira spp. isolated from tropical soils.</title>
        <authorList>
            <person name="Thibeaux R."/>
            <person name="Iraola G."/>
            <person name="Ferres I."/>
            <person name="Bierque E."/>
            <person name="Girault D."/>
            <person name="Soupe-Gilbert M.-E."/>
            <person name="Picardeau M."/>
            <person name="Goarant C."/>
        </authorList>
    </citation>
    <scope>NUCLEOTIDE SEQUENCE [LARGE SCALE GENOMIC DNA]</scope>
    <source>
        <strain evidence="1 2">MCA1-C-A1</strain>
    </source>
</reference>
<sequence>MKIEFTPEQYETLLKSIAISSWMINAFNEGDEELNSYAELEQYILSFAKDFGKQEFVDYDAADNVYFPTRKFEDQTDIFDIISDYDNELFWDELIHRMARRDFLQEYGETGVASMAIEERIEKEAPYISKYEEIFTNQGLENIDIRP</sequence>
<comment type="caution">
    <text evidence="1">The sequence shown here is derived from an EMBL/GenBank/DDBJ whole genome shotgun (WGS) entry which is preliminary data.</text>
</comment>
<gene>
    <name evidence="1" type="ORF">CH357_15990</name>
</gene>
<proteinExistence type="predicted"/>